<feature type="region of interest" description="Disordered" evidence="1">
    <location>
        <begin position="39"/>
        <end position="61"/>
    </location>
</feature>
<evidence type="ECO:0000256" key="1">
    <source>
        <dbReference type="SAM" id="MobiDB-lite"/>
    </source>
</evidence>
<organism evidence="2 3">
    <name type="scientific">Streptomyces avermitilis</name>
    <dbReference type="NCBI Taxonomy" id="33903"/>
    <lineage>
        <taxon>Bacteria</taxon>
        <taxon>Bacillati</taxon>
        <taxon>Actinomycetota</taxon>
        <taxon>Actinomycetes</taxon>
        <taxon>Kitasatosporales</taxon>
        <taxon>Streptomycetaceae</taxon>
        <taxon>Streptomyces</taxon>
    </lineage>
</organism>
<name>A0A4D4M782_STRAX</name>
<evidence type="ECO:0000313" key="3">
    <source>
        <dbReference type="Proteomes" id="UP000302139"/>
    </source>
</evidence>
<comment type="caution">
    <text evidence="2">The sequence shown here is derived from an EMBL/GenBank/DDBJ whole genome shotgun (WGS) entry which is preliminary data.</text>
</comment>
<proteinExistence type="predicted"/>
<dbReference type="AlphaFoldDB" id="A0A4D4M782"/>
<dbReference type="Proteomes" id="UP000302139">
    <property type="component" value="Unassembled WGS sequence"/>
</dbReference>
<reference evidence="2 3" key="1">
    <citation type="submission" date="2019-04" db="EMBL/GenBank/DDBJ databases">
        <title>Draft genome sequences of Streptomyces avermitilis NBRC 14893.</title>
        <authorList>
            <person name="Komaki H."/>
            <person name="Tamura T."/>
            <person name="Hosoyama A."/>
        </authorList>
    </citation>
    <scope>NUCLEOTIDE SEQUENCE [LARGE SCALE GENOMIC DNA]</scope>
    <source>
        <strain evidence="2 3">NBRC 14893</strain>
    </source>
</reference>
<protein>
    <submittedName>
        <fullName evidence="2">Uncharacterized protein</fullName>
    </submittedName>
</protein>
<gene>
    <name evidence="2" type="ORF">SAV14893_068500</name>
</gene>
<evidence type="ECO:0000313" key="2">
    <source>
        <dbReference type="EMBL" id="GDY67457.1"/>
    </source>
</evidence>
<accession>A0A4D4M782</accession>
<sequence>MSAVAVARAALPHAPGAPQQSFRRVDVPLLSAIQLTGQSGRWNPRAGAVGSGESRRPGVGS</sequence>
<dbReference type="EMBL" id="BJHX01000001">
    <property type="protein sequence ID" value="GDY67457.1"/>
    <property type="molecule type" value="Genomic_DNA"/>
</dbReference>